<comment type="cofactor">
    <cofactor evidence="1">
        <name>pyridoxal 5'-phosphate</name>
        <dbReference type="ChEBI" id="CHEBI:597326"/>
    </cofactor>
</comment>
<reference evidence="7" key="1">
    <citation type="submission" date="2019-08" db="EMBL/GenBank/DDBJ databases">
        <authorList>
            <person name="Kucharzyk K."/>
            <person name="Murdoch R.W."/>
            <person name="Higgins S."/>
            <person name="Loffler F."/>
        </authorList>
    </citation>
    <scope>NUCLEOTIDE SEQUENCE</scope>
</reference>
<dbReference type="Pfam" id="PF00155">
    <property type="entry name" value="Aminotran_1_2"/>
    <property type="match status" value="1"/>
</dbReference>
<accession>A0A644YYX3</accession>
<dbReference type="InterPro" id="IPR015421">
    <property type="entry name" value="PyrdxlP-dep_Trfase_major"/>
</dbReference>
<dbReference type="CDD" id="cd00609">
    <property type="entry name" value="AAT_like"/>
    <property type="match status" value="1"/>
</dbReference>
<comment type="caution">
    <text evidence="7">The sequence shown here is derived from an EMBL/GenBank/DDBJ whole genome shotgun (WGS) entry which is preliminary data.</text>
</comment>
<protein>
    <recommendedName>
        <fullName evidence="2">cysteine-S-conjugate beta-lyase</fullName>
        <ecNumber evidence="2">4.4.1.13</ecNumber>
    </recommendedName>
</protein>
<dbReference type="GO" id="GO:0030170">
    <property type="term" value="F:pyridoxal phosphate binding"/>
    <property type="evidence" value="ECO:0007669"/>
    <property type="project" value="InterPro"/>
</dbReference>
<dbReference type="PANTHER" id="PTHR43525:SF1">
    <property type="entry name" value="PROTEIN MALY"/>
    <property type="match status" value="1"/>
</dbReference>
<feature type="domain" description="Aminotransferase class I/classII large" evidence="6">
    <location>
        <begin position="12"/>
        <end position="265"/>
    </location>
</feature>
<dbReference type="EMBL" id="VSSQ01006768">
    <property type="protein sequence ID" value="MPM33800.1"/>
    <property type="molecule type" value="Genomic_DNA"/>
</dbReference>
<dbReference type="SUPFAM" id="SSF53383">
    <property type="entry name" value="PLP-dependent transferases"/>
    <property type="match status" value="1"/>
</dbReference>
<evidence type="ECO:0000256" key="1">
    <source>
        <dbReference type="ARBA" id="ARBA00001933"/>
    </source>
</evidence>
<dbReference type="Gene3D" id="3.40.640.10">
    <property type="entry name" value="Type I PLP-dependent aspartate aminotransferase-like (Major domain)"/>
    <property type="match status" value="1"/>
</dbReference>
<keyword evidence="4 7" id="KW-0456">Lyase</keyword>
<evidence type="ECO:0000256" key="4">
    <source>
        <dbReference type="ARBA" id="ARBA00023239"/>
    </source>
</evidence>
<dbReference type="GO" id="GO:0047804">
    <property type="term" value="F:cysteine-S-conjugate beta-lyase activity"/>
    <property type="evidence" value="ECO:0007669"/>
    <property type="project" value="UniProtKB-EC"/>
</dbReference>
<evidence type="ECO:0000256" key="2">
    <source>
        <dbReference type="ARBA" id="ARBA00012224"/>
    </source>
</evidence>
<evidence type="ECO:0000259" key="6">
    <source>
        <dbReference type="Pfam" id="PF00155"/>
    </source>
</evidence>
<gene>
    <name evidence="7" type="primary">patB_20</name>
    <name evidence="7" type="ORF">SDC9_80379</name>
</gene>
<evidence type="ECO:0000256" key="5">
    <source>
        <dbReference type="ARBA" id="ARBA00037974"/>
    </source>
</evidence>
<dbReference type="InterPro" id="IPR015424">
    <property type="entry name" value="PyrdxlP-dep_Trfase"/>
</dbReference>
<evidence type="ECO:0000313" key="7">
    <source>
        <dbReference type="EMBL" id="MPM33800.1"/>
    </source>
</evidence>
<dbReference type="AlphaFoldDB" id="A0A644YYX3"/>
<comment type="similarity">
    <text evidence="5">Belongs to the class-II pyridoxal-phosphate-dependent aminotransferase family. MalY/PatB cystathionine beta-lyase subfamily.</text>
</comment>
<evidence type="ECO:0000256" key="3">
    <source>
        <dbReference type="ARBA" id="ARBA00022898"/>
    </source>
</evidence>
<proteinExistence type="inferred from homology"/>
<dbReference type="PANTHER" id="PTHR43525">
    <property type="entry name" value="PROTEIN MALY"/>
    <property type="match status" value="1"/>
</dbReference>
<organism evidence="7">
    <name type="scientific">bioreactor metagenome</name>
    <dbReference type="NCBI Taxonomy" id="1076179"/>
    <lineage>
        <taxon>unclassified sequences</taxon>
        <taxon>metagenomes</taxon>
        <taxon>ecological metagenomes</taxon>
    </lineage>
</organism>
<dbReference type="InterPro" id="IPR015422">
    <property type="entry name" value="PyrdxlP-dep_Trfase_small"/>
</dbReference>
<name>A0A644YYX3_9ZZZZ</name>
<dbReference type="InterPro" id="IPR051798">
    <property type="entry name" value="Class-II_PLP-Dep_Aminotrans"/>
</dbReference>
<dbReference type="InterPro" id="IPR004839">
    <property type="entry name" value="Aminotransferase_I/II_large"/>
</dbReference>
<sequence length="281" mass="31582">MLTWPLLYDETSHRFSLDWEKLEELAAKAKLLIFCSPHNPSGLVFDHETLTRLCLVAKAHNLIILCDEIHADLSFTDHVCLHTVAKEVGAAAITCMAPSKTFNIAGEHYSVTLFSDEAMRTQFIHRLSQLFIADTSTFATTLALASYEKGLPWLQALLVYLQKNASLVEEFLAKRIPQLVFIKPEASFIGLIDCSLIMHLVEADKHAHPELYDEQKSPGGGLLSRFFGQRAGLAFNDGTWFGGEEYRHFVRLNYGTPTSNVERALTKMEEAVNFLLASYRS</sequence>
<dbReference type="EC" id="4.4.1.13" evidence="2"/>
<keyword evidence="3" id="KW-0663">Pyridoxal phosphate</keyword>
<dbReference type="Gene3D" id="3.90.1150.10">
    <property type="entry name" value="Aspartate Aminotransferase, domain 1"/>
    <property type="match status" value="1"/>
</dbReference>